<evidence type="ECO:0000256" key="2">
    <source>
        <dbReference type="ARBA" id="ARBA00006706"/>
    </source>
</evidence>
<dbReference type="SFLD" id="SFLDG01017">
    <property type="entry name" value="Polyprenyl_Transferase_Like"/>
    <property type="match status" value="1"/>
</dbReference>
<evidence type="ECO:0000256" key="7">
    <source>
        <dbReference type="ARBA" id="ARBA00069024"/>
    </source>
</evidence>
<dbReference type="FunFam" id="1.10.600.10:FF:000001">
    <property type="entry name" value="Geranylgeranyl diphosphate synthase"/>
    <property type="match status" value="1"/>
</dbReference>
<dbReference type="InterPro" id="IPR008949">
    <property type="entry name" value="Isoprenoid_synthase_dom_sf"/>
</dbReference>
<dbReference type="InterPro" id="IPR033749">
    <property type="entry name" value="Polyprenyl_synt_CS"/>
</dbReference>
<dbReference type="EMBL" id="LWDL01000012">
    <property type="protein sequence ID" value="OQW52585.1"/>
    <property type="molecule type" value="Genomic_DNA"/>
</dbReference>
<gene>
    <name evidence="9" type="ORF">A4S15_07045</name>
</gene>
<dbReference type="Pfam" id="PF00348">
    <property type="entry name" value="polyprenyl_synt"/>
    <property type="match status" value="1"/>
</dbReference>
<dbReference type="PROSITE" id="PS00723">
    <property type="entry name" value="POLYPRENYL_SYNTHASE_1"/>
    <property type="match status" value="1"/>
</dbReference>
<comment type="similarity">
    <text evidence="2 8">Belongs to the FPP/GGPP synthase family.</text>
</comment>
<dbReference type="SUPFAM" id="SSF48576">
    <property type="entry name" value="Terpenoid synthases"/>
    <property type="match status" value="1"/>
</dbReference>
<dbReference type="SFLD" id="SFLDS00005">
    <property type="entry name" value="Isoprenoid_Synthase_Type_I"/>
    <property type="match status" value="1"/>
</dbReference>
<accession>A0A1W9HYN5</accession>
<keyword evidence="4" id="KW-0479">Metal-binding</keyword>
<dbReference type="GO" id="GO:0046872">
    <property type="term" value="F:metal ion binding"/>
    <property type="evidence" value="ECO:0007669"/>
    <property type="project" value="UniProtKB-KW"/>
</dbReference>
<keyword evidence="5" id="KW-0460">Magnesium</keyword>
<evidence type="ECO:0000256" key="4">
    <source>
        <dbReference type="ARBA" id="ARBA00022723"/>
    </source>
</evidence>
<dbReference type="STRING" id="1827387.A4S15_07045"/>
<dbReference type="GO" id="GO:0005737">
    <property type="term" value="C:cytoplasm"/>
    <property type="evidence" value="ECO:0007669"/>
    <property type="project" value="UniProtKB-ARBA"/>
</dbReference>
<comment type="cofactor">
    <cofactor evidence="1">
        <name>Mg(2+)</name>
        <dbReference type="ChEBI" id="CHEBI:18420"/>
    </cofactor>
</comment>
<proteinExistence type="inferred from homology"/>
<evidence type="ECO:0000256" key="5">
    <source>
        <dbReference type="ARBA" id="ARBA00022842"/>
    </source>
</evidence>
<dbReference type="Proteomes" id="UP000192872">
    <property type="component" value="Unassembled WGS sequence"/>
</dbReference>
<keyword evidence="3 8" id="KW-0808">Transferase</keyword>
<keyword evidence="6" id="KW-0414">Isoprene biosynthesis</keyword>
<dbReference type="InterPro" id="IPR053378">
    <property type="entry name" value="Prenyl_diphosphate_synthase"/>
</dbReference>
<evidence type="ECO:0000256" key="1">
    <source>
        <dbReference type="ARBA" id="ARBA00001946"/>
    </source>
</evidence>
<organism evidence="9 10">
    <name type="scientific">Candidatus Raskinella chloraquaticus</name>
    <dbReference type="NCBI Taxonomy" id="1951219"/>
    <lineage>
        <taxon>Bacteria</taxon>
        <taxon>Pseudomonadati</taxon>
        <taxon>Pseudomonadota</taxon>
        <taxon>Alphaproteobacteria</taxon>
        <taxon>Hyphomicrobiales</taxon>
        <taxon>Phreatobacteraceae</taxon>
        <taxon>Candidatus Raskinella</taxon>
    </lineage>
</organism>
<evidence type="ECO:0000256" key="3">
    <source>
        <dbReference type="ARBA" id="ARBA00022679"/>
    </source>
</evidence>
<dbReference type="CDD" id="cd00685">
    <property type="entry name" value="Trans_IPPS_HT"/>
    <property type="match status" value="1"/>
</dbReference>
<evidence type="ECO:0000313" key="9">
    <source>
        <dbReference type="EMBL" id="OQW52585.1"/>
    </source>
</evidence>
<dbReference type="NCBIfam" id="NF045485">
    <property type="entry name" value="FPPsyn"/>
    <property type="match status" value="1"/>
</dbReference>
<protein>
    <recommendedName>
        <fullName evidence="7">Probable farnesyl diphosphate synthase</fullName>
    </recommendedName>
</protein>
<dbReference type="RefSeq" id="WP_376801753.1">
    <property type="nucleotide sequence ID" value="NZ_DBNB01000020.1"/>
</dbReference>
<dbReference type="GO" id="GO:0004659">
    <property type="term" value="F:prenyltransferase activity"/>
    <property type="evidence" value="ECO:0007669"/>
    <property type="project" value="InterPro"/>
</dbReference>
<evidence type="ECO:0000256" key="6">
    <source>
        <dbReference type="ARBA" id="ARBA00023229"/>
    </source>
</evidence>
<sequence>MSTPAAFLDRLNATARLSEDGLARRMTQWPDVPARLKDAVSHGSLGGGKRLRPFLVVETAALFGVTAERALPAALALECIHCYSLVHDDLPAMDDDALRRGRPTVHIAYDEATAILAGDALLTFAFEILAGEETDTDPAVRCALVAALARTSGAAGMVGGQLLDLAAEGRYADDGKPLALPLDDILHLQAMKTGALFRFAVEAGGRLGRASASELAALDAYARLFGQAFQVADDLLDAEGDAATVGKATGKDAGAGKATLVGILGIAGARARLDDLVSRAKTALDPFGTRADILRAGVDFVAARQS</sequence>
<dbReference type="PANTHER" id="PTHR43281">
    <property type="entry name" value="FARNESYL DIPHOSPHATE SYNTHASE"/>
    <property type="match status" value="1"/>
</dbReference>
<dbReference type="GO" id="GO:0016114">
    <property type="term" value="P:terpenoid biosynthetic process"/>
    <property type="evidence" value="ECO:0007669"/>
    <property type="project" value="UniProtKB-ARBA"/>
</dbReference>
<dbReference type="Gene3D" id="1.10.600.10">
    <property type="entry name" value="Farnesyl Diphosphate Synthase"/>
    <property type="match status" value="1"/>
</dbReference>
<evidence type="ECO:0000313" key="10">
    <source>
        <dbReference type="Proteomes" id="UP000192872"/>
    </source>
</evidence>
<reference evidence="9 10" key="1">
    <citation type="journal article" date="2017" name="Water Res.">
        <title>Comammox in drinking water systems.</title>
        <authorList>
            <person name="Wang Y."/>
            <person name="Ma L."/>
            <person name="Mao Y."/>
            <person name="Jiang X."/>
            <person name="Xia Y."/>
            <person name="Yu K."/>
            <person name="Li B."/>
            <person name="Zhang T."/>
        </authorList>
    </citation>
    <scope>NUCLEOTIDE SEQUENCE [LARGE SCALE GENOMIC DNA]</scope>
    <source>
        <strain evidence="9">SG_bin8</strain>
    </source>
</reference>
<comment type="caution">
    <text evidence="9">The sequence shown here is derived from an EMBL/GenBank/DDBJ whole genome shotgun (WGS) entry which is preliminary data.</text>
</comment>
<dbReference type="InterPro" id="IPR000092">
    <property type="entry name" value="Polyprenyl_synt"/>
</dbReference>
<dbReference type="PROSITE" id="PS00444">
    <property type="entry name" value="POLYPRENYL_SYNTHASE_2"/>
    <property type="match status" value="1"/>
</dbReference>
<name>A0A1W9HYN5_9HYPH</name>
<evidence type="ECO:0000256" key="8">
    <source>
        <dbReference type="RuleBase" id="RU004466"/>
    </source>
</evidence>
<dbReference type="AlphaFoldDB" id="A0A1W9HYN5"/>
<dbReference type="PANTHER" id="PTHR43281:SF1">
    <property type="entry name" value="FARNESYL DIPHOSPHATE SYNTHASE"/>
    <property type="match status" value="1"/>
</dbReference>